<dbReference type="EMBL" id="JBHGVX010000009">
    <property type="protein sequence ID" value="KAL1792464.1"/>
    <property type="molecule type" value="Genomic_DNA"/>
</dbReference>
<reference evidence="1 2" key="1">
    <citation type="submission" date="2024-09" db="EMBL/GenBank/DDBJ databases">
        <title>T2T genomes of carrot and Alternaria dauci and their utility for understanding host-pathogen interaction during carrot leaf blight disease.</title>
        <authorList>
            <person name="Liu W."/>
            <person name="Xu S."/>
            <person name="Ou C."/>
            <person name="Liu X."/>
            <person name="Zhuang F."/>
            <person name="Deng X.W."/>
        </authorList>
    </citation>
    <scope>NUCLEOTIDE SEQUENCE [LARGE SCALE GENOMIC DNA]</scope>
    <source>
        <strain evidence="1 2">A2016</strain>
    </source>
</reference>
<name>A0ABR3U997_9PLEO</name>
<evidence type="ECO:0000313" key="2">
    <source>
        <dbReference type="Proteomes" id="UP001578633"/>
    </source>
</evidence>
<keyword evidence="2" id="KW-1185">Reference proteome</keyword>
<dbReference type="InterPro" id="IPR021109">
    <property type="entry name" value="Peptidase_aspartic_dom_sf"/>
</dbReference>
<gene>
    <name evidence="1" type="ORF">ACET3X_008971</name>
</gene>
<dbReference type="SUPFAM" id="SSF50630">
    <property type="entry name" value="Acid proteases"/>
    <property type="match status" value="1"/>
</dbReference>
<accession>A0ABR3U997</accession>
<sequence>MLFDPKDVYYGGLTIKLQNSMSVKIPNTELVVPDSFIASDGVVQTNTSVRNVVINSLQFDNSNDLPVLGRLFMSSAYVMVNQEAGMFTVWQANTAPKTADIVAVDKQNNMVNS</sequence>
<dbReference type="Gene3D" id="2.40.70.10">
    <property type="entry name" value="Acid Proteases"/>
    <property type="match status" value="1"/>
</dbReference>
<protein>
    <submittedName>
        <fullName evidence="1">Uncharacterized protein</fullName>
    </submittedName>
</protein>
<comment type="caution">
    <text evidence="1">The sequence shown here is derived from an EMBL/GenBank/DDBJ whole genome shotgun (WGS) entry which is preliminary data.</text>
</comment>
<dbReference type="GeneID" id="96089293"/>
<dbReference type="RefSeq" id="XP_069303048.1">
    <property type="nucleotide sequence ID" value="XM_069455113.1"/>
</dbReference>
<proteinExistence type="predicted"/>
<dbReference type="Proteomes" id="UP001578633">
    <property type="component" value="Chromosome 9"/>
</dbReference>
<organism evidence="1 2">
    <name type="scientific">Alternaria dauci</name>
    <dbReference type="NCBI Taxonomy" id="48095"/>
    <lineage>
        <taxon>Eukaryota</taxon>
        <taxon>Fungi</taxon>
        <taxon>Dikarya</taxon>
        <taxon>Ascomycota</taxon>
        <taxon>Pezizomycotina</taxon>
        <taxon>Dothideomycetes</taxon>
        <taxon>Pleosporomycetidae</taxon>
        <taxon>Pleosporales</taxon>
        <taxon>Pleosporineae</taxon>
        <taxon>Pleosporaceae</taxon>
        <taxon>Alternaria</taxon>
        <taxon>Alternaria sect. Porri</taxon>
    </lineage>
</organism>
<evidence type="ECO:0000313" key="1">
    <source>
        <dbReference type="EMBL" id="KAL1792464.1"/>
    </source>
</evidence>